<keyword evidence="2" id="KW-1003">Cell membrane</keyword>
<feature type="domain" description="Metallo-beta-lactamase" evidence="7">
    <location>
        <begin position="574"/>
        <end position="756"/>
    </location>
</feature>
<evidence type="ECO:0000256" key="1">
    <source>
        <dbReference type="ARBA" id="ARBA00004651"/>
    </source>
</evidence>
<evidence type="ECO:0000313" key="8">
    <source>
        <dbReference type="EMBL" id="QDT00096.1"/>
    </source>
</evidence>
<evidence type="ECO:0000259" key="7">
    <source>
        <dbReference type="SMART" id="SM00849"/>
    </source>
</evidence>
<dbReference type="InterPro" id="IPR052159">
    <property type="entry name" value="Competence_DNA_uptake"/>
</dbReference>
<keyword evidence="3 6" id="KW-0812">Transmembrane</keyword>
<feature type="transmembrane region" description="Helical" evidence="6">
    <location>
        <begin position="35"/>
        <end position="53"/>
    </location>
</feature>
<dbReference type="InterPro" id="IPR004477">
    <property type="entry name" value="ComEC_N"/>
</dbReference>
<evidence type="ECO:0000256" key="2">
    <source>
        <dbReference type="ARBA" id="ARBA00022475"/>
    </source>
</evidence>
<dbReference type="Pfam" id="PF13567">
    <property type="entry name" value="DUF4131"/>
    <property type="match status" value="1"/>
</dbReference>
<feature type="transmembrane region" description="Helical" evidence="6">
    <location>
        <begin position="514"/>
        <end position="532"/>
    </location>
</feature>
<keyword evidence="4 6" id="KW-1133">Transmembrane helix</keyword>
<evidence type="ECO:0000256" key="5">
    <source>
        <dbReference type="ARBA" id="ARBA00023136"/>
    </source>
</evidence>
<feature type="transmembrane region" description="Helical" evidence="6">
    <location>
        <begin position="418"/>
        <end position="441"/>
    </location>
</feature>
<dbReference type="Pfam" id="PF00753">
    <property type="entry name" value="Lactamase_B"/>
    <property type="match status" value="1"/>
</dbReference>
<organism evidence="8 9">
    <name type="scientific">Adhaeretor mobilis</name>
    <dbReference type="NCBI Taxonomy" id="1930276"/>
    <lineage>
        <taxon>Bacteria</taxon>
        <taxon>Pseudomonadati</taxon>
        <taxon>Planctomycetota</taxon>
        <taxon>Planctomycetia</taxon>
        <taxon>Pirellulales</taxon>
        <taxon>Lacipirellulaceae</taxon>
        <taxon>Adhaeretor</taxon>
    </lineage>
</organism>
<dbReference type="InterPro" id="IPR036866">
    <property type="entry name" value="RibonucZ/Hydroxyglut_hydro"/>
</dbReference>
<gene>
    <name evidence="8" type="ORF">HG15A2_34310</name>
</gene>
<comment type="subcellular location">
    <subcellularLocation>
        <location evidence="1">Cell membrane</location>
        <topology evidence="1">Multi-pass membrane protein</topology>
    </subcellularLocation>
</comment>
<sequence>MPAPQDIAARRRYCPLLAVAAAFLTGILGDRSFGALSLSIWLLTCVVALALAWRYRRAEGFCNAAVLTLVATLCLGGAYADLRWNYFAANDLGRYAPEQPQPICCEAVLTSPVTHRPRPQHDPLRALPAGPSSQTTVRILRLRNGRTWQDVSGECRLRVAGKLPKLVPGQRLKIYGRFARPTPALNPGQRDWAERDRGAGHLAELYSSRVECVFAAGSLTSPSLVDRLRDACEQHLERYINDEQRPLAAALLLGDRGQLDDDSTEAFFQTGVIHLLVISGLHVGMAAAIFLGIARLLRLPWNASLLVAAIAVVTYAAVTGMRPPVIRACLMTLLGLIALASARPVSLTNLVAAAALGVALVNPSELFLPGTLLSFLTVTGLLGYGRWLSRKQRDPLVDLIAKFESWPKKLLRWGRTRTCQIVVASGVAWVTAAPLVAYAFHLSTPSGIIVTPLLWPLVAIGLAMGLGVMLLGWIPPLAYLMGWVCGICLSWIRGIVDLAHSLEFGSFYCAGPQVWWLVGLYGGLAAIAWVGLRPTRWRWYASALVGWTAVGLLFASFSRLNDGELRCTFLAMGHGTCAVVELPGGQTLLYDAGSLNSPEYAGRTIAEFLWSRGITSIDAMVLSHADVDHYNAVPGLLERFPIGVVYITPLMFDPIATQGRLTAPEYLREILAQEKIPLREIWMNDRLDVVDDDVTIEVLHPPRTGVIGRDNANSLTLLVGYQGKRILLPGDLEEAGIEAVTAERAEDVDILLAPHHGSAGSDPPGFAAWCTPEFVAVSGRSPTRTTLANRSYREAGAKVLHTSNRGAVEFTLSASDLMVRTFRN</sequence>
<proteinExistence type="predicted"/>
<feature type="transmembrane region" description="Helical" evidence="6">
    <location>
        <begin position="453"/>
        <end position="473"/>
    </location>
</feature>
<reference evidence="8 9" key="1">
    <citation type="submission" date="2019-02" db="EMBL/GenBank/DDBJ databases">
        <title>Deep-cultivation of Planctomycetes and their phenomic and genomic characterization uncovers novel biology.</title>
        <authorList>
            <person name="Wiegand S."/>
            <person name="Jogler M."/>
            <person name="Boedeker C."/>
            <person name="Pinto D."/>
            <person name="Vollmers J."/>
            <person name="Rivas-Marin E."/>
            <person name="Kohn T."/>
            <person name="Peeters S.H."/>
            <person name="Heuer A."/>
            <person name="Rast P."/>
            <person name="Oberbeckmann S."/>
            <person name="Bunk B."/>
            <person name="Jeske O."/>
            <person name="Meyerdierks A."/>
            <person name="Storesund J.E."/>
            <person name="Kallscheuer N."/>
            <person name="Luecker S."/>
            <person name="Lage O.M."/>
            <person name="Pohl T."/>
            <person name="Merkel B.J."/>
            <person name="Hornburger P."/>
            <person name="Mueller R.-W."/>
            <person name="Bruemmer F."/>
            <person name="Labrenz M."/>
            <person name="Spormann A.M."/>
            <person name="Op den Camp H."/>
            <person name="Overmann J."/>
            <person name="Amann R."/>
            <person name="Jetten M.S.M."/>
            <person name="Mascher T."/>
            <person name="Medema M.H."/>
            <person name="Devos D.P."/>
            <person name="Kaster A.-K."/>
            <person name="Ovreas L."/>
            <person name="Rohde M."/>
            <person name="Galperin M.Y."/>
            <person name="Jogler C."/>
        </authorList>
    </citation>
    <scope>NUCLEOTIDE SEQUENCE [LARGE SCALE GENOMIC DNA]</scope>
    <source>
        <strain evidence="8 9">HG15A2</strain>
    </source>
</reference>
<dbReference type="InterPro" id="IPR001279">
    <property type="entry name" value="Metallo-B-lactamas"/>
</dbReference>
<dbReference type="PANTHER" id="PTHR30619">
    <property type="entry name" value="DNA INTERNALIZATION/COMPETENCE PROTEIN COMEC/REC2"/>
    <property type="match status" value="1"/>
</dbReference>
<dbReference type="AlphaFoldDB" id="A0A517MYY1"/>
<feature type="transmembrane region" description="Helical" evidence="6">
    <location>
        <begin position="299"/>
        <end position="318"/>
    </location>
</feature>
<dbReference type="Gene3D" id="3.60.15.10">
    <property type="entry name" value="Ribonuclease Z/Hydroxyacylglutathione hydrolase-like"/>
    <property type="match status" value="1"/>
</dbReference>
<dbReference type="PANTHER" id="PTHR30619:SF1">
    <property type="entry name" value="RECOMBINATION PROTEIN 2"/>
    <property type="match status" value="1"/>
</dbReference>
<dbReference type="InterPro" id="IPR035681">
    <property type="entry name" value="ComA-like_MBL"/>
</dbReference>
<dbReference type="GO" id="GO:0005886">
    <property type="term" value="C:plasma membrane"/>
    <property type="evidence" value="ECO:0007669"/>
    <property type="project" value="UniProtKB-SubCell"/>
</dbReference>
<dbReference type="SUPFAM" id="SSF56281">
    <property type="entry name" value="Metallo-hydrolase/oxidoreductase"/>
    <property type="match status" value="1"/>
</dbReference>
<dbReference type="NCBIfam" id="TIGR00360">
    <property type="entry name" value="ComEC_N-term"/>
    <property type="match status" value="1"/>
</dbReference>
<feature type="transmembrane region" description="Helical" evidence="6">
    <location>
        <begin position="539"/>
        <end position="557"/>
    </location>
</feature>
<keyword evidence="9" id="KW-1185">Reference proteome</keyword>
<dbReference type="Pfam" id="PF03772">
    <property type="entry name" value="Competence"/>
    <property type="match status" value="1"/>
</dbReference>
<feature type="transmembrane region" description="Helical" evidence="6">
    <location>
        <begin position="272"/>
        <end position="293"/>
    </location>
</feature>
<dbReference type="KEGG" id="amob:HG15A2_34310"/>
<accession>A0A517MYY1</accession>
<evidence type="ECO:0000256" key="6">
    <source>
        <dbReference type="SAM" id="Phobius"/>
    </source>
</evidence>
<feature type="transmembrane region" description="Helical" evidence="6">
    <location>
        <begin position="366"/>
        <end position="384"/>
    </location>
</feature>
<evidence type="ECO:0000256" key="3">
    <source>
        <dbReference type="ARBA" id="ARBA00022692"/>
    </source>
</evidence>
<protein>
    <submittedName>
        <fullName evidence="8">ComEC family competence protein</fullName>
    </submittedName>
</protein>
<dbReference type="Proteomes" id="UP000319852">
    <property type="component" value="Chromosome"/>
</dbReference>
<name>A0A517MYY1_9BACT</name>
<feature type="transmembrane region" description="Helical" evidence="6">
    <location>
        <begin position="480"/>
        <end position="502"/>
    </location>
</feature>
<keyword evidence="5 6" id="KW-0472">Membrane</keyword>
<evidence type="ECO:0000313" key="9">
    <source>
        <dbReference type="Proteomes" id="UP000319852"/>
    </source>
</evidence>
<dbReference type="InterPro" id="IPR025405">
    <property type="entry name" value="DUF4131"/>
</dbReference>
<feature type="transmembrane region" description="Helical" evidence="6">
    <location>
        <begin position="12"/>
        <end position="29"/>
    </location>
</feature>
<dbReference type="RefSeq" id="WP_218932018.1">
    <property type="nucleotide sequence ID" value="NZ_CP036263.1"/>
</dbReference>
<evidence type="ECO:0000256" key="4">
    <source>
        <dbReference type="ARBA" id="ARBA00022989"/>
    </source>
</evidence>
<dbReference type="CDD" id="cd07731">
    <property type="entry name" value="ComA-like_MBL-fold"/>
    <property type="match status" value="1"/>
</dbReference>
<dbReference type="EMBL" id="CP036263">
    <property type="protein sequence ID" value="QDT00096.1"/>
    <property type="molecule type" value="Genomic_DNA"/>
</dbReference>
<dbReference type="SMART" id="SM00849">
    <property type="entry name" value="Lactamase_B"/>
    <property type="match status" value="1"/>
</dbReference>